<evidence type="ECO:0008006" key="11">
    <source>
        <dbReference type="Google" id="ProtNLM"/>
    </source>
</evidence>
<dbReference type="Pfam" id="PF03547">
    <property type="entry name" value="Mem_trans"/>
    <property type="match status" value="1"/>
</dbReference>
<evidence type="ECO:0000256" key="6">
    <source>
        <dbReference type="ARBA" id="ARBA00022989"/>
    </source>
</evidence>
<feature type="transmembrane region" description="Helical" evidence="8">
    <location>
        <begin position="227"/>
        <end position="248"/>
    </location>
</feature>
<feature type="transmembrane region" description="Helical" evidence="8">
    <location>
        <begin position="168"/>
        <end position="190"/>
    </location>
</feature>
<proteinExistence type="inferred from homology"/>
<feature type="transmembrane region" description="Helical" evidence="8">
    <location>
        <begin position="70"/>
        <end position="89"/>
    </location>
</feature>
<evidence type="ECO:0000313" key="9">
    <source>
        <dbReference type="EMBL" id="SDL13379.1"/>
    </source>
</evidence>
<name>A0A1G9HKC9_9FIRM</name>
<keyword evidence="7 8" id="KW-0472">Membrane</keyword>
<evidence type="ECO:0000256" key="5">
    <source>
        <dbReference type="ARBA" id="ARBA00022692"/>
    </source>
</evidence>
<keyword evidence="5 8" id="KW-0812">Transmembrane</keyword>
<comment type="similarity">
    <text evidence="2">Belongs to the auxin efflux carrier (TC 2.A.69) family.</text>
</comment>
<reference evidence="9 10" key="1">
    <citation type="submission" date="2016-10" db="EMBL/GenBank/DDBJ databases">
        <authorList>
            <person name="de Groot N.N."/>
        </authorList>
    </citation>
    <scope>NUCLEOTIDE SEQUENCE [LARGE SCALE GENOMIC DNA]</scope>
    <source>
        <strain evidence="9 10">DSM 18346</strain>
    </source>
</reference>
<feature type="transmembrane region" description="Helical" evidence="8">
    <location>
        <begin position="37"/>
        <end position="58"/>
    </location>
</feature>
<dbReference type="OrthoDB" id="9798064at2"/>
<dbReference type="RefSeq" id="WP_090554453.1">
    <property type="nucleotide sequence ID" value="NZ_FNFP01000009.1"/>
</dbReference>
<keyword evidence="4" id="KW-1003">Cell membrane</keyword>
<evidence type="ECO:0000256" key="1">
    <source>
        <dbReference type="ARBA" id="ARBA00004651"/>
    </source>
</evidence>
<evidence type="ECO:0000256" key="8">
    <source>
        <dbReference type="SAM" id="Phobius"/>
    </source>
</evidence>
<feature type="transmembrane region" description="Helical" evidence="8">
    <location>
        <begin position="101"/>
        <end position="120"/>
    </location>
</feature>
<dbReference type="PANTHER" id="PTHR36838">
    <property type="entry name" value="AUXIN EFFLUX CARRIER FAMILY PROTEIN"/>
    <property type="match status" value="1"/>
</dbReference>
<comment type="subcellular location">
    <subcellularLocation>
        <location evidence="1">Cell membrane</location>
        <topology evidence="1">Multi-pass membrane protein</topology>
    </subcellularLocation>
</comment>
<dbReference type="InterPro" id="IPR038770">
    <property type="entry name" value="Na+/solute_symporter_sf"/>
</dbReference>
<dbReference type="GO" id="GO:0005886">
    <property type="term" value="C:plasma membrane"/>
    <property type="evidence" value="ECO:0007669"/>
    <property type="project" value="UniProtKB-SubCell"/>
</dbReference>
<feature type="transmembrane region" description="Helical" evidence="8">
    <location>
        <begin position="254"/>
        <end position="274"/>
    </location>
</feature>
<dbReference type="STRING" id="393762.SAMN05660472_02664"/>
<sequence>MEVSVIIESVVSLFIIILVGVYGSRKKIITAETNKRLVDILIQIALPFMIVSSFIYTYDHTIKSNVIKTFYYSIIAYIIMIFVSHLLLLPVKGHKKTILHFANVFTNTGYVGFPILNSIYGTEGVVYGSIFNMFFVILVWTYGLILFKDNFSKKELKAELKKILLNPSIIAVCIGIIIMIFDIQLSGALISSIEAIGNITGPLSMIIIGVILSNVKIQKYLKDWTVYYGVVTKLIIIPAIIYLISLLVGNPSKAINTVIIMSAMPASAMTSILAESFDKEKEYAAVIVSVTTLLSLITVTVLLKIIL</sequence>
<dbReference type="GO" id="GO:0055085">
    <property type="term" value="P:transmembrane transport"/>
    <property type="evidence" value="ECO:0007669"/>
    <property type="project" value="InterPro"/>
</dbReference>
<dbReference type="InterPro" id="IPR004776">
    <property type="entry name" value="Mem_transp_PIN-like"/>
</dbReference>
<evidence type="ECO:0000256" key="4">
    <source>
        <dbReference type="ARBA" id="ARBA00022475"/>
    </source>
</evidence>
<feature type="transmembrane region" description="Helical" evidence="8">
    <location>
        <begin position="126"/>
        <end position="147"/>
    </location>
</feature>
<feature type="transmembrane region" description="Helical" evidence="8">
    <location>
        <begin position="6"/>
        <end position="25"/>
    </location>
</feature>
<keyword evidence="10" id="KW-1185">Reference proteome</keyword>
<dbReference type="EMBL" id="FNFP01000009">
    <property type="protein sequence ID" value="SDL13379.1"/>
    <property type="molecule type" value="Genomic_DNA"/>
</dbReference>
<organism evidence="9 10">
    <name type="scientific">Natronincola ferrireducens</name>
    <dbReference type="NCBI Taxonomy" id="393762"/>
    <lineage>
        <taxon>Bacteria</taxon>
        <taxon>Bacillati</taxon>
        <taxon>Bacillota</taxon>
        <taxon>Clostridia</taxon>
        <taxon>Peptostreptococcales</taxon>
        <taxon>Natronincolaceae</taxon>
        <taxon>Natronincola</taxon>
    </lineage>
</organism>
<dbReference type="Gene3D" id="1.20.1530.20">
    <property type="match status" value="1"/>
</dbReference>
<evidence type="ECO:0000256" key="3">
    <source>
        <dbReference type="ARBA" id="ARBA00022448"/>
    </source>
</evidence>
<accession>A0A1G9HKC9</accession>
<protein>
    <recommendedName>
        <fullName evidence="11">Permease</fullName>
    </recommendedName>
</protein>
<keyword evidence="6 8" id="KW-1133">Transmembrane helix</keyword>
<dbReference type="AlphaFoldDB" id="A0A1G9HKC9"/>
<evidence type="ECO:0000313" key="10">
    <source>
        <dbReference type="Proteomes" id="UP000198718"/>
    </source>
</evidence>
<feature type="transmembrane region" description="Helical" evidence="8">
    <location>
        <begin position="196"/>
        <end position="215"/>
    </location>
</feature>
<keyword evidence="3" id="KW-0813">Transport</keyword>
<gene>
    <name evidence="9" type="ORF">SAMN05660472_02664</name>
</gene>
<dbReference type="Proteomes" id="UP000198718">
    <property type="component" value="Unassembled WGS sequence"/>
</dbReference>
<evidence type="ECO:0000256" key="2">
    <source>
        <dbReference type="ARBA" id="ARBA00010145"/>
    </source>
</evidence>
<dbReference type="PANTHER" id="PTHR36838:SF1">
    <property type="entry name" value="SLR1864 PROTEIN"/>
    <property type="match status" value="1"/>
</dbReference>
<evidence type="ECO:0000256" key="7">
    <source>
        <dbReference type="ARBA" id="ARBA00023136"/>
    </source>
</evidence>
<feature type="transmembrane region" description="Helical" evidence="8">
    <location>
        <begin position="283"/>
        <end position="306"/>
    </location>
</feature>